<evidence type="ECO:0000313" key="3">
    <source>
        <dbReference type="EMBL" id="KAG2220675.1"/>
    </source>
</evidence>
<evidence type="ECO:0000259" key="2">
    <source>
        <dbReference type="Pfam" id="PF12937"/>
    </source>
</evidence>
<dbReference type="InterPro" id="IPR011990">
    <property type="entry name" value="TPR-like_helical_dom_sf"/>
</dbReference>
<dbReference type="AlphaFoldDB" id="A0A8H7S130"/>
<dbReference type="Proteomes" id="UP000646827">
    <property type="component" value="Unassembled WGS sequence"/>
</dbReference>
<dbReference type="GO" id="GO:0019005">
    <property type="term" value="C:SCF ubiquitin ligase complex"/>
    <property type="evidence" value="ECO:0007669"/>
    <property type="project" value="TreeGrafter"/>
</dbReference>
<dbReference type="SUPFAM" id="SSF81383">
    <property type="entry name" value="F-box domain"/>
    <property type="match status" value="1"/>
</dbReference>
<evidence type="ECO:0000256" key="1">
    <source>
        <dbReference type="SAM" id="MobiDB-lite"/>
    </source>
</evidence>
<feature type="domain" description="F-box" evidence="2">
    <location>
        <begin position="166"/>
        <end position="204"/>
    </location>
</feature>
<evidence type="ECO:0000313" key="4">
    <source>
        <dbReference type="Proteomes" id="UP000646827"/>
    </source>
</evidence>
<feature type="region of interest" description="Disordered" evidence="1">
    <location>
        <begin position="368"/>
        <end position="399"/>
    </location>
</feature>
<dbReference type="InterPro" id="IPR006553">
    <property type="entry name" value="Leu-rich_rpt_Cys-con_subtyp"/>
</dbReference>
<dbReference type="SUPFAM" id="SSF52047">
    <property type="entry name" value="RNI-like"/>
    <property type="match status" value="1"/>
</dbReference>
<reference evidence="3 4" key="1">
    <citation type="submission" date="2020-12" db="EMBL/GenBank/DDBJ databases">
        <title>Metabolic potential, ecology and presence of endohyphal bacteria is reflected in genomic diversity of Mucoromycotina.</title>
        <authorList>
            <person name="Muszewska A."/>
            <person name="Okrasinska A."/>
            <person name="Steczkiewicz K."/>
            <person name="Drgas O."/>
            <person name="Orlowska M."/>
            <person name="Perlinska-Lenart U."/>
            <person name="Aleksandrzak-Piekarczyk T."/>
            <person name="Szatraj K."/>
            <person name="Zielenkiewicz U."/>
            <person name="Pilsyk S."/>
            <person name="Malc E."/>
            <person name="Mieczkowski P."/>
            <person name="Kruszewska J.S."/>
            <person name="Biernat P."/>
            <person name="Pawlowska J."/>
        </authorList>
    </citation>
    <scope>NUCLEOTIDE SEQUENCE [LARGE SCALE GENOMIC DNA]</scope>
    <source>
        <strain evidence="3 4">CBS 142.35</strain>
    </source>
</reference>
<organism evidence="3 4">
    <name type="scientific">Circinella minor</name>
    <dbReference type="NCBI Taxonomy" id="1195481"/>
    <lineage>
        <taxon>Eukaryota</taxon>
        <taxon>Fungi</taxon>
        <taxon>Fungi incertae sedis</taxon>
        <taxon>Mucoromycota</taxon>
        <taxon>Mucoromycotina</taxon>
        <taxon>Mucoromycetes</taxon>
        <taxon>Mucorales</taxon>
        <taxon>Lichtheimiaceae</taxon>
        <taxon>Circinella</taxon>
    </lineage>
</organism>
<dbReference type="SMART" id="SM00367">
    <property type="entry name" value="LRR_CC"/>
    <property type="match status" value="3"/>
</dbReference>
<dbReference type="OrthoDB" id="10257471at2759"/>
<keyword evidence="4" id="KW-1185">Reference proteome</keyword>
<dbReference type="EMBL" id="JAEPRB010000133">
    <property type="protein sequence ID" value="KAG2220675.1"/>
    <property type="molecule type" value="Genomic_DNA"/>
</dbReference>
<protein>
    <recommendedName>
        <fullName evidence="2">F-box domain-containing protein</fullName>
    </recommendedName>
</protein>
<gene>
    <name evidence="3" type="ORF">INT45_008218</name>
</gene>
<proteinExistence type="predicted"/>
<dbReference type="InterPro" id="IPR036047">
    <property type="entry name" value="F-box-like_dom_sf"/>
</dbReference>
<dbReference type="Gene3D" id="1.20.1280.50">
    <property type="match status" value="1"/>
</dbReference>
<dbReference type="Pfam" id="PF12937">
    <property type="entry name" value="F-box-like"/>
    <property type="match status" value="1"/>
</dbReference>
<dbReference type="InterPro" id="IPR001810">
    <property type="entry name" value="F-box_dom"/>
</dbReference>
<dbReference type="PANTHER" id="PTHR13318">
    <property type="entry name" value="PARTNER OF PAIRED, ISOFORM B-RELATED"/>
    <property type="match status" value="1"/>
</dbReference>
<dbReference type="Gene3D" id="3.80.10.10">
    <property type="entry name" value="Ribonuclease Inhibitor"/>
    <property type="match status" value="2"/>
</dbReference>
<dbReference type="InterPro" id="IPR032675">
    <property type="entry name" value="LRR_dom_sf"/>
</dbReference>
<dbReference type="GO" id="GO:0031146">
    <property type="term" value="P:SCF-dependent proteasomal ubiquitin-dependent protein catabolic process"/>
    <property type="evidence" value="ECO:0007669"/>
    <property type="project" value="TreeGrafter"/>
</dbReference>
<dbReference type="Gene3D" id="1.25.40.10">
    <property type="entry name" value="Tetratricopeptide repeat domain"/>
    <property type="match status" value="1"/>
</dbReference>
<comment type="caution">
    <text evidence="3">The sequence shown here is derived from an EMBL/GenBank/DDBJ whole genome shotgun (WGS) entry which is preliminary data.</text>
</comment>
<accession>A0A8H7S130</accession>
<sequence>MDNTITLLKSMTNDTMKALSSGDYKSATFRLNMLYRETMRSIYEAQFLNYKKMGHFDLALQYAMQMIQLIPDSYSGYLYAGDCLFEQSKLYQAMSFYNQGLNQRRKQSTEEDFDDQHRKNASTMTADYNNDNDKWLLLLNSRRKQVSTQLNYRVSDWIHRLPFGVVCVDILPYLSMQERRTCLNVSRSWRSLISGCANLWRTLEFHGTRKKLCIDNNKNRYDADGDAWVVVGNDDSDDENNNNNDLLKCIGAHATRVTLSQMSDQQLQVVFEKIVQPKCTRLKSFCFYECSASVHQIAVYLNQISRNNAIQYLEIYQHQQSFSLEQLLYSCPTTLTHLYFKQNPSINNQCETVKKAILPIIRASTASASSSSRDNNNKSNNYTTQQQQSDNSSNSNTQNCKEPIDHMLYHCPNLEYLVLENRSQLDFYQYTQLCPNLHHFQHNIDIINRDKTIKKFPFNSIWDTIIKYNDNNGSSHRSLSLCPSFPSQQQQKLSFTAAPREIDNNKNTQLVQQPRKLRHLILGKSKISNQERINIKRIVEQNRDSLETFTLHGVQGDQRNWAWVFGGILDPYRLVHLDLSVEIENSLIPLLRHSASTLKYVALHSMLCVNDNVLDVLGVELPGLRQLKLLDCINVTERGMARLVGDSSFSSDNNSIDNNTKEYSAPCLLEHLEIVGYSFCLTEHVLELIGKMPNLKRFKLSWCGFGSTMRMDRLVESMVTCHSRVEYLSFTRSSIHADTLDMLGNLTNLQYLKICMCTNVTNLGVRRLIDKKLKEKSFYLKIAECNLLDSKLIDYAHNMMGDHFRYIKC</sequence>
<dbReference type="SUPFAM" id="SSF48452">
    <property type="entry name" value="TPR-like"/>
    <property type="match status" value="1"/>
</dbReference>
<name>A0A8H7S130_9FUNG</name>